<keyword evidence="2" id="KW-1185">Reference proteome</keyword>
<dbReference type="AlphaFoldDB" id="A0A7N0U091"/>
<reference evidence="1" key="1">
    <citation type="submission" date="2021-01" db="UniProtKB">
        <authorList>
            <consortium name="EnsemblPlants"/>
        </authorList>
    </citation>
    <scope>IDENTIFICATION</scope>
</reference>
<evidence type="ECO:0000313" key="1">
    <source>
        <dbReference type="EnsemblPlants" id="Kaladp0049s0031.1.v1.1"/>
    </source>
</evidence>
<dbReference type="EnsemblPlants" id="Kaladp0049s0031.1.v1.1">
    <property type="protein sequence ID" value="Kaladp0049s0031.1.v1.1"/>
    <property type="gene ID" value="Kaladp0049s0031.v1.1"/>
</dbReference>
<dbReference type="Proteomes" id="UP000594263">
    <property type="component" value="Unplaced"/>
</dbReference>
<protein>
    <submittedName>
        <fullName evidence="1">Uncharacterized protein</fullName>
    </submittedName>
</protein>
<sequence length="62" mass="7113">MSLCKMRLHIGKQVKDTSPKLMQASEIDYNTQVSVSADLNYLKHMDSFWFVTLLLKLSSCDC</sequence>
<proteinExistence type="predicted"/>
<organism evidence="1 2">
    <name type="scientific">Kalanchoe fedtschenkoi</name>
    <name type="common">Lavender scallops</name>
    <name type="synonym">South American air plant</name>
    <dbReference type="NCBI Taxonomy" id="63787"/>
    <lineage>
        <taxon>Eukaryota</taxon>
        <taxon>Viridiplantae</taxon>
        <taxon>Streptophyta</taxon>
        <taxon>Embryophyta</taxon>
        <taxon>Tracheophyta</taxon>
        <taxon>Spermatophyta</taxon>
        <taxon>Magnoliopsida</taxon>
        <taxon>eudicotyledons</taxon>
        <taxon>Gunneridae</taxon>
        <taxon>Pentapetalae</taxon>
        <taxon>Saxifragales</taxon>
        <taxon>Crassulaceae</taxon>
        <taxon>Kalanchoe</taxon>
    </lineage>
</organism>
<dbReference type="Gramene" id="Kaladp0049s0031.1.v1.1">
    <property type="protein sequence ID" value="Kaladp0049s0031.1.v1.1"/>
    <property type="gene ID" value="Kaladp0049s0031.v1.1"/>
</dbReference>
<evidence type="ECO:0000313" key="2">
    <source>
        <dbReference type="Proteomes" id="UP000594263"/>
    </source>
</evidence>
<accession>A0A7N0U091</accession>
<name>A0A7N0U091_KALFE</name>